<feature type="domain" description="HTH cro/C1-type" evidence="1">
    <location>
        <begin position="54"/>
        <end position="108"/>
    </location>
</feature>
<evidence type="ECO:0000259" key="1">
    <source>
        <dbReference type="PROSITE" id="PS50943"/>
    </source>
</evidence>
<accession>A0A5F1YGF1</accession>
<dbReference type="PROSITE" id="PS50943">
    <property type="entry name" value="HTH_CROC1"/>
    <property type="match status" value="1"/>
</dbReference>
<evidence type="ECO:0000313" key="3">
    <source>
        <dbReference type="Proteomes" id="UP000298277"/>
    </source>
</evidence>
<reference evidence="2" key="1">
    <citation type="journal article" date="2019" name="PLoS Negl. Trop. Dis.">
        <title>Revisiting the worldwide diversity of Leptospira species in the environment.</title>
        <authorList>
            <person name="Vincent A.T."/>
            <person name="Schiettekatte O."/>
            <person name="Bourhy P."/>
            <person name="Veyrier F.J."/>
            <person name="Picardeau M."/>
        </authorList>
    </citation>
    <scope>NUCLEOTIDE SEQUENCE [LARGE SCALE GENOMIC DNA]</scope>
    <source>
        <strain evidence="2">201800299</strain>
    </source>
</reference>
<dbReference type="EMBL" id="RQFA01000010">
    <property type="protein sequence ID" value="TGK38473.1"/>
    <property type="molecule type" value="Genomic_DNA"/>
</dbReference>
<dbReference type="CDD" id="cd00093">
    <property type="entry name" value="HTH_XRE"/>
    <property type="match status" value="1"/>
</dbReference>
<dbReference type="InterPro" id="IPR010982">
    <property type="entry name" value="Lambda_DNA-bd_dom_sf"/>
</dbReference>
<dbReference type="SUPFAM" id="SSF47413">
    <property type="entry name" value="lambda repressor-like DNA-binding domains"/>
    <property type="match status" value="1"/>
</dbReference>
<dbReference type="OrthoDB" id="337515at2"/>
<dbReference type="AlphaFoldDB" id="A0A5F1YGF1"/>
<comment type="caution">
    <text evidence="2">The sequence shown here is derived from an EMBL/GenBank/DDBJ whole genome shotgun (WGS) entry which is preliminary data.</text>
</comment>
<dbReference type="Proteomes" id="UP000298277">
    <property type="component" value="Unassembled WGS sequence"/>
</dbReference>
<dbReference type="SMART" id="SM00530">
    <property type="entry name" value="HTH_XRE"/>
    <property type="match status" value="1"/>
</dbReference>
<gene>
    <name evidence="2" type="ORF">EHQ17_02220</name>
</gene>
<organism evidence="2 3">
    <name type="scientific">Leptospira gomenensis</name>
    <dbReference type="NCBI Taxonomy" id="2484974"/>
    <lineage>
        <taxon>Bacteria</taxon>
        <taxon>Pseudomonadati</taxon>
        <taxon>Spirochaetota</taxon>
        <taxon>Spirochaetia</taxon>
        <taxon>Leptospirales</taxon>
        <taxon>Leptospiraceae</taxon>
        <taxon>Leptospira</taxon>
    </lineage>
</organism>
<evidence type="ECO:0000313" key="2">
    <source>
        <dbReference type="EMBL" id="TGK38473.1"/>
    </source>
</evidence>
<sequence length="114" mass="13714">MGVKLVSGPYPHSESRKRRFWWPFRAQNPSSEQTKANFTSEISKEEQKAFFDRLRRARIEANLTQAQVAKKLKRHQSYISQMETGQRRLLIEDFYILFKLYNKPPEYFYSVFSK</sequence>
<name>A0A5F1YGF1_9LEPT</name>
<proteinExistence type="predicted"/>
<dbReference type="InterPro" id="IPR001387">
    <property type="entry name" value="Cro/C1-type_HTH"/>
</dbReference>
<protein>
    <submittedName>
        <fullName evidence="2">XRE family transcriptional regulator</fullName>
    </submittedName>
</protein>
<dbReference type="Gene3D" id="1.10.260.40">
    <property type="entry name" value="lambda repressor-like DNA-binding domains"/>
    <property type="match status" value="1"/>
</dbReference>
<dbReference type="GO" id="GO:0003677">
    <property type="term" value="F:DNA binding"/>
    <property type="evidence" value="ECO:0007669"/>
    <property type="project" value="InterPro"/>
</dbReference>
<keyword evidence="3" id="KW-1185">Reference proteome</keyword>
<dbReference type="RefSeq" id="WP_135595057.1">
    <property type="nucleotide sequence ID" value="NZ_RQEZ01000088.1"/>
</dbReference>
<dbReference type="Pfam" id="PF01381">
    <property type="entry name" value="HTH_3"/>
    <property type="match status" value="1"/>
</dbReference>